<evidence type="ECO:0000256" key="1">
    <source>
        <dbReference type="ARBA" id="ARBA00010634"/>
    </source>
</evidence>
<dbReference type="EMBL" id="NJGU01000009">
    <property type="protein sequence ID" value="OWY27836.1"/>
    <property type="molecule type" value="Genomic_DNA"/>
</dbReference>
<name>A0A246WQG3_9BURK</name>
<feature type="chain" id="PRO_5012015406" evidence="3">
    <location>
        <begin position="22"/>
        <end position="237"/>
    </location>
</feature>
<dbReference type="Proteomes" id="UP000197596">
    <property type="component" value="Unassembled WGS sequence"/>
</dbReference>
<dbReference type="InterPro" id="IPR007428">
    <property type="entry name" value="MlaA"/>
</dbReference>
<evidence type="ECO:0000313" key="4">
    <source>
        <dbReference type="EMBL" id="OWY27836.1"/>
    </source>
</evidence>
<comment type="caution">
    <text evidence="4">The sequence shown here is derived from an EMBL/GenBank/DDBJ whole genome shotgun (WGS) entry which is preliminary data.</text>
</comment>
<dbReference type="GO" id="GO:0016020">
    <property type="term" value="C:membrane"/>
    <property type="evidence" value="ECO:0007669"/>
    <property type="project" value="InterPro"/>
</dbReference>
<feature type="signal peptide" evidence="3">
    <location>
        <begin position="1"/>
        <end position="21"/>
    </location>
</feature>
<evidence type="ECO:0000256" key="3">
    <source>
        <dbReference type="SAM" id="SignalP"/>
    </source>
</evidence>
<dbReference type="GO" id="GO:0120010">
    <property type="term" value="P:intermembrane phospholipid transfer"/>
    <property type="evidence" value="ECO:0007669"/>
    <property type="project" value="TreeGrafter"/>
</dbReference>
<accession>A0A246WQG3</accession>
<proteinExistence type="inferred from homology"/>
<sequence>MKNTARIGALALAAAALTGCATTNNPNDPLEGFNRTMFSFNDTVDTYALKPVAQAYDTVVPDPVQTGVGNFFGNIGDLWSSINQLLQGRVEQGVSTFMRVAINTTFGLGGVLDVATEARLPREKSDFGQTLGKWGVGSGPYVVLPFFGPSTVRDTAGLPVDMYGDLWTYKRPTRWRNVGTVIRIVDRRAQLLDASTLLEDAALDKYDFVRDAYLQRRQSQISGGSSGKERKEDAIKP</sequence>
<dbReference type="PROSITE" id="PS51257">
    <property type="entry name" value="PROKAR_LIPOPROTEIN"/>
    <property type="match status" value="1"/>
</dbReference>
<dbReference type="PANTHER" id="PTHR30035">
    <property type="entry name" value="LIPOPROTEIN VACJ-RELATED"/>
    <property type="match status" value="1"/>
</dbReference>
<dbReference type="Pfam" id="PF04333">
    <property type="entry name" value="MlaA"/>
    <property type="match status" value="1"/>
</dbReference>
<evidence type="ECO:0000313" key="5">
    <source>
        <dbReference type="Proteomes" id="UP000197596"/>
    </source>
</evidence>
<protein>
    <submittedName>
        <fullName evidence="4">ABC transporter</fullName>
    </submittedName>
</protein>
<dbReference type="PRINTS" id="PR01805">
    <property type="entry name" value="VACJLIPOPROT"/>
</dbReference>
<dbReference type="PANTHER" id="PTHR30035:SF3">
    <property type="entry name" value="INTERMEMBRANE PHOSPHOLIPID TRANSPORT SYSTEM LIPOPROTEIN MLAA"/>
    <property type="match status" value="1"/>
</dbReference>
<organism evidence="4 5">
    <name type="scientific">Herbaspirillum robiniae</name>
    <dbReference type="NCBI Taxonomy" id="2014887"/>
    <lineage>
        <taxon>Bacteria</taxon>
        <taxon>Pseudomonadati</taxon>
        <taxon>Pseudomonadota</taxon>
        <taxon>Betaproteobacteria</taxon>
        <taxon>Burkholderiales</taxon>
        <taxon>Oxalobacteraceae</taxon>
        <taxon>Herbaspirillum</taxon>
    </lineage>
</organism>
<dbReference type="RefSeq" id="WP_088751955.1">
    <property type="nucleotide sequence ID" value="NZ_NJGU01000009.1"/>
</dbReference>
<comment type="similarity">
    <text evidence="1">Belongs to the MlaA family.</text>
</comment>
<evidence type="ECO:0000256" key="2">
    <source>
        <dbReference type="ARBA" id="ARBA00022729"/>
    </source>
</evidence>
<keyword evidence="2 3" id="KW-0732">Signal</keyword>
<dbReference type="AlphaFoldDB" id="A0A246WQG3"/>
<gene>
    <name evidence="4" type="ORF">CEJ42_17280</name>
</gene>
<reference evidence="4 5" key="1">
    <citation type="submission" date="2017-06" db="EMBL/GenBank/DDBJ databases">
        <title>Herbaspirillum phytohormonus sp. nov., isolated from the root nodule of Robinia pseudoacacia in lead-zinc mine.</title>
        <authorList>
            <person name="Fan M."/>
            <person name="Lin Y."/>
        </authorList>
    </citation>
    <scope>NUCLEOTIDE SEQUENCE [LARGE SCALE GENOMIC DNA]</scope>
    <source>
        <strain evidence="4 5">HZ10</strain>
    </source>
</reference>